<organism evidence="3 4">
    <name type="scientific">Penicillium chermesinum</name>
    <dbReference type="NCBI Taxonomy" id="63820"/>
    <lineage>
        <taxon>Eukaryota</taxon>
        <taxon>Fungi</taxon>
        <taxon>Dikarya</taxon>
        <taxon>Ascomycota</taxon>
        <taxon>Pezizomycotina</taxon>
        <taxon>Eurotiomycetes</taxon>
        <taxon>Eurotiomycetidae</taxon>
        <taxon>Eurotiales</taxon>
        <taxon>Aspergillaceae</taxon>
        <taxon>Penicillium</taxon>
    </lineage>
</organism>
<evidence type="ECO:0000256" key="2">
    <source>
        <dbReference type="SAM" id="MobiDB-lite"/>
    </source>
</evidence>
<evidence type="ECO:0000256" key="1">
    <source>
        <dbReference type="SAM" id="Coils"/>
    </source>
</evidence>
<proteinExistence type="predicted"/>
<dbReference type="AlphaFoldDB" id="A0A9W9P0I6"/>
<feature type="coiled-coil region" evidence="1">
    <location>
        <begin position="197"/>
        <end position="224"/>
    </location>
</feature>
<dbReference type="Proteomes" id="UP001150941">
    <property type="component" value="Unassembled WGS sequence"/>
</dbReference>
<evidence type="ECO:0000313" key="4">
    <source>
        <dbReference type="Proteomes" id="UP001150941"/>
    </source>
</evidence>
<feature type="region of interest" description="Disordered" evidence="2">
    <location>
        <begin position="478"/>
        <end position="526"/>
    </location>
</feature>
<comment type="caution">
    <text evidence="3">The sequence shown here is derived from an EMBL/GenBank/DDBJ whole genome shotgun (WGS) entry which is preliminary data.</text>
</comment>
<dbReference type="RefSeq" id="XP_058331052.1">
    <property type="nucleotide sequence ID" value="XM_058475312.1"/>
</dbReference>
<reference evidence="3" key="1">
    <citation type="submission" date="2022-11" db="EMBL/GenBank/DDBJ databases">
        <authorList>
            <person name="Petersen C."/>
        </authorList>
    </citation>
    <scope>NUCLEOTIDE SEQUENCE</scope>
    <source>
        <strain evidence="3">IBT 19713</strain>
    </source>
</reference>
<gene>
    <name evidence="3" type="ORF">N7468_006016</name>
</gene>
<reference evidence="3" key="2">
    <citation type="journal article" date="2023" name="IMA Fungus">
        <title>Comparative genomic study of the Penicillium genus elucidates a diverse pangenome and 15 lateral gene transfer events.</title>
        <authorList>
            <person name="Petersen C."/>
            <person name="Sorensen T."/>
            <person name="Nielsen M.R."/>
            <person name="Sondergaard T.E."/>
            <person name="Sorensen J.L."/>
            <person name="Fitzpatrick D.A."/>
            <person name="Frisvad J.C."/>
            <person name="Nielsen K.L."/>
        </authorList>
    </citation>
    <scope>NUCLEOTIDE SEQUENCE</scope>
    <source>
        <strain evidence="3">IBT 19713</strain>
    </source>
</reference>
<dbReference type="OrthoDB" id="5402392at2759"/>
<evidence type="ECO:0000313" key="3">
    <source>
        <dbReference type="EMBL" id="KAJ5233060.1"/>
    </source>
</evidence>
<protein>
    <submittedName>
        <fullName evidence="3">Uncharacterized protein</fullName>
    </submittedName>
</protein>
<sequence>MARPSESSTHIPSFAKPLSPYVKPQEDVLRIRQALTVYLRSLVVYDDTDASQDSYLALCAPTYAVADVKRTPADLLGMRKEYLQALQANVAARKDLQKASEDVQLLRRQRLARNRPAEPTEAQDPGAELRDYLLLLRDRRRHNKLQVFQHYLEDIRARKPADIEIPEDSLSPDLRSEGFDLDTPDRTGSEADLEGLVHKLERAVVRARSQLDQEKRLFEELKSRHEAGNASMQESSSLSRAKALKRTRDELVHWVEERLVAEGDPDDSLVQELPPEEIEEAQRLLEQYRQRIREQYAIYVQARQDLLNRAAKACQPVILTTKPSYRSANRSDIVPEEVPPPNPWDVLSYANEVLVPLSKSHKSLALQKSYLSALLGKEKSTTLRALNRLSDESHLLPEYPILARQPRFKNAPQGPETGSLDEVVRLAEAWSFASDAAATSQREYVQQKVGLGIEVSRDARTLLEEVYKTLNQDLRSALESGPEQQATSDIWASEAKSTRGANLSGSRLEKRPKGPWSGLNGRVGVE</sequence>
<feature type="region of interest" description="Disordered" evidence="2">
    <location>
        <begin position="166"/>
        <end position="189"/>
    </location>
</feature>
<keyword evidence="1" id="KW-0175">Coiled coil</keyword>
<dbReference type="GeneID" id="83202615"/>
<keyword evidence="4" id="KW-1185">Reference proteome</keyword>
<dbReference type="EMBL" id="JAPQKS010000004">
    <property type="protein sequence ID" value="KAJ5233060.1"/>
    <property type="molecule type" value="Genomic_DNA"/>
</dbReference>
<feature type="compositionally biased region" description="Basic and acidic residues" evidence="2">
    <location>
        <begin position="174"/>
        <end position="189"/>
    </location>
</feature>
<name>A0A9W9P0I6_9EURO</name>
<accession>A0A9W9P0I6</accession>